<sequence length="313" mass="31348">MTQTVVTLGAHVFDVQVRPVEAIPEGQGAALVEQIRFGPAGTAAGTAITLAKLGATVRTAGAIGTDPIGDLLLAMLTRYGVDTSLLLRRDGVQTSASVLPIRADGSRPAFHVPGANLTYSPADAPVAEIARATHLHLGGPELMGGAKAVEILAPARISGVVTSADLLAPGDPGVLAWLAPALSSLDYLLPNEEQVLGLSGASSLESGARALLDRGVGCVAVTRGARGALVVTAESEVAVPAFAVQVTDTTGCGDAFSAGFLRGLGLGRSLRESAVLGCAAAGLVAQGLGSDHGEFDLAAADAFAAQTATLEMD</sequence>
<dbReference type="InterPro" id="IPR011611">
    <property type="entry name" value="PfkB_dom"/>
</dbReference>
<evidence type="ECO:0000259" key="3">
    <source>
        <dbReference type="Pfam" id="PF00294"/>
    </source>
</evidence>
<dbReference type="Gene3D" id="3.40.1190.20">
    <property type="match status" value="1"/>
</dbReference>
<dbReference type="InterPro" id="IPR029056">
    <property type="entry name" value="Ribokinase-like"/>
</dbReference>
<dbReference type="SUPFAM" id="SSF53613">
    <property type="entry name" value="Ribokinase-like"/>
    <property type="match status" value="1"/>
</dbReference>
<name>A0ABY8XJC4_9PSEU</name>
<proteinExistence type="predicted"/>
<protein>
    <submittedName>
        <fullName evidence="4">Sugar kinase</fullName>
    </submittedName>
</protein>
<keyword evidence="5" id="KW-1185">Reference proteome</keyword>
<evidence type="ECO:0000313" key="5">
    <source>
        <dbReference type="Proteomes" id="UP001227101"/>
    </source>
</evidence>
<reference evidence="4 5" key="1">
    <citation type="submission" date="2023-06" db="EMBL/GenBank/DDBJ databases">
        <authorList>
            <person name="Oyuntsetseg B."/>
            <person name="Kim S.B."/>
        </authorList>
    </citation>
    <scope>NUCLEOTIDE SEQUENCE [LARGE SCALE GENOMIC DNA]</scope>
    <source>
        <strain evidence="4 5">2-2</strain>
    </source>
</reference>
<keyword evidence="1" id="KW-0808">Transferase</keyword>
<dbReference type="PANTHER" id="PTHR10584">
    <property type="entry name" value="SUGAR KINASE"/>
    <property type="match status" value="1"/>
</dbReference>
<evidence type="ECO:0000313" key="4">
    <source>
        <dbReference type="EMBL" id="WIV55676.1"/>
    </source>
</evidence>
<organism evidence="4 5">
    <name type="scientific">Amycolatopsis nalaikhensis</name>
    <dbReference type="NCBI Taxonomy" id="715472"/>
    <lineage>
        <taxon>Bacteria</taxon>
        <taxon>Bacillati</taxon>
        <taxon>Actinomycetota</taxon>
        <taxon>Actinomycetes</taxon>
        <taxon>Pseudonocardiales</taxon>
        <taxon>Pseudonocardiaceae</taxon>
        <taxon>Amycolatopsis</taxon>
    </lineage>
</organism>
<gene>
    <name evidence="4" type="ORF">QP939_43845</name>
</gene>
<dbReference type="RefSeq" id="WP_285452737.1">
    <property type="nucleotide sequence ID" value="NZ_CP127173.1"/>
</dbReference>
<keyword evidence="2 4" id="KW-0418">Kinase</keyword>
<dbReference type="GO" id="GO:0016301">
    <property type="term" value="F:kinase activity"/>
    <property type="evidence" value="ECO:0007669"/>
    <property type="project" value="UniProtKB-KW"/>
</dbReference>
<dbReference type="EMBL" id="CP127173">
    <property type="protein sequence ID" value="WIV55676.1"/>
    <property type="molecule type" value="Genomic_DNA"/>
</dbReference>
<dbReference type="CDD" id="cd01166">
    <property type="entry name" value="KdgK"/>
    <property type="match status" value="1"/>
</dbReference>
<accession>A0ABY8XJC4</accession>
<evidence type="ECO:0000256" key="1">
    <source>
        <dbReference type="ARBA" id="ARBA00022679"/>
    </source>
</evidence>
<feature type="domain" description="Carbohydrate kinase PfkB" evidence="3">
    <location>
        <begin position="4"/>
        <end position="290"/>
    </location>
</feature>
<evidence type="ECO:0000256" key="2">
    <source>
        <dbReference type="ARBA" id="ARBA00022777"/>
    </source>
</evidence>
<dbReference type="Pfam" id="PF00294">
    <property type="entry name" value="PfkB"/>
    <property type="match status" value="1"/>
</dbReference>
<dbReference type="Proteomes" id="UP001227101">
    <property type="component" value="Chromosome"/>
</dbReference>
<dbReference type="PANTHER" id="PTHR10584:SF166">
    <property type="entry name" value="RIBOKINASE"/>
    <property type="match status" value="1"/>
</dbReference>